<gene>
    <name evidence="1" type="ORF">SIID45300_00389</name>
</gene>
<comment type="caution">
    <text evidence="1">The sequence shown here is derived from an EMBL/GenBank/DDBJ whole genome shotgun (WGS) entry which is preliminary data.</text>
</comment>
<sequence>MRMESPQRKSLYLKARDAIDWLDEPDEDPESQFARQMWFGWRLLEERRPRANAMVLVSDGHDMALVRVDAQGSLVLDGVAWIPTHWLPLPLPPEPLESKSKQSIFQRNRFKRGL</sequence>
<name>A0ABQ0C5D0_9PROT</name>
<evidence type="ECO:0000313" key="2">
    <source>
        <dbReference type="Proteomes" id="UP001628193"/>
    </source>
</evidence>
<reference evidence="1 2" key="1">
    <citation type="submission" date="2024-09" db="EMBL/GenBank/DDBJ databases">
        <title>Draft genome sequence of Candidatus Magnetaquicoccaceae bacterium FCR-1.</title>
        <authorList>
            <person name="Shimoshige H."/>
            <person name="Shimamura S."/>
            <person name="Taoka A."/>
            <person name="Kobayashi H."/>
            <person name="Maekawa T."/>
        </authorList>
    </citation>
    <scope>NUCLEOTIDE SEQUENCE [LARGE SCALE GENOMIC DNA]</scope>
    <source>
        <strain evidence="1 2">FCR-1</strain>
    </source>
</reference>
<proteinExistence type="predicted"/>
<keyword evidence="2" id="KW-1185">Reference proteome</keyword>
<evidence type="ECO:0000313" key="1">
    <source>
        <dbReference type="EMBL" id="GAB0056089.1"/>
    </source>
</evidence>
<accession>A0ABQ0C5D0</accession>
<dbReference type="EMBL" id="BAAFGK010000001">
    <property type="protein sequence ID" value="GAB0056089.1"/>
    <property type="molecule type" value="Genomic_DNA"/>
</dbReference>
<evidence type="ECO:0008006" key="3">
    <source>
        <dbReference type="Google" id="ProtNLM"/>
    </source>
</evidence>
<dbReference type="Proteomes" id="UP001628193">
    <property type="component" value="Unassembled WGS sequence"/>
</dbReference>
<organism evidence="1 2">
    <name type="scientific">Candidatus Magnetaquiglobus chichijimensis</name>
    <dbReference type="NCBI Taxonomy" id="3141448"/>
    <lineage>
        <taxon>Bacteria</taxon>
        <taxon>Pseudomonadati</taxon>
        <taxon>Pseudomonadota</taxon>
        <taxon>Magnetococcia</taxon>
        <taxon>Magnetococcales</taxon>
        <taxon>Candidatus Magnetaquicoccaceae</taxon>
        <taxon>Candidatus Magnetaquiglobus</taxon>
    </lineage>
</organism>
<protein>
    <recommendedName>
        <fullName evidence="3">DUF551 domain-containing protein</fullName>
    </recommendedName>
</protein>